<name>A0AA46YKD7_9ACTN</name>
<evidence type="ECO:0000259" key="3">
    <source>
        <dbReference type="Pfam" id="PF03713"/>
    </source>
</evidence>
<dbReference type="RefSeq" id="WP_271634475.1">
    <property type="nucleotide sequence ID" value="NZ_CP094970.1"/>
</dbReference>
<dbReference type="InterPro" id="IPR012347">
    <property type="entry name" value="Ferritin-like"/>
</dbReference>
<evidence type="ECO:0000256" key="1">
    <source>
        <dbReference type="SAM" id="MobiDB-lite"/>
    </source>
</evidence>
<protein>
    <submittedName>
        <fullName evidence="4">DUF305 domain-containing protein</fullName>
    </submittedName>
</protein>
<dbReference type="InterPro" id="IPR005183">
    <property type="entry name" value="DUF305_CopM-like"/>
</dbReference>
<dbReference type="Gene3D" id="1.20.1260.10">
    <property type="match status" value="1"/>
</dbReference>
<dbReference type="KEGG" id="sgrg:L0C25_00810"/>
<evidence type="ECO:0000313" key="5">
    <source>
        <dbReference type="Proteomes" id="UP001164390"/>
    </source>
</evidence>
<sequence>MRYKLAIAAATLGASALLAGCGGDDSQSPPTGSSSSQSSAFNSADVEFAQQMIPHHRQAVMMADLVESHTFDERVKSLATDIEAAQGPEIKVMTGWLEDWGEPVTPDMEDMEGMEGMDHGSGDMDSMPGMMSDQQMSRLEGLAGPKFDRAFLTMMIAHHRGAIEMAQAEQQNGKFAAAIDLADQIAKSQSQEIQTMKSILGS</sequence>
<keyword evidence="2" id="KW-0732">Signal</keyword>
<reference evidence="4" key="1">
    <citation type="submission" date="2022-01" db="EMBL/GenBank/DDBJ databases">
        <title>Nocardioidaceae gen. sp. A5X3R13.</title>
        <authorList>
            <person name="Lopez Marin M.A."/>
            <person name="Uhlik O."/>
        </authorList>
    </citation>
    <scope>NUCLEOTIDE SEQUENCE</scope>
    <source>
        <strain evidence="4">A5X3R13</strain>
    </source>
</reference>
<feature type="signal peptide" evidence="2">
    <location>
        <begin position="1"/>
        <end position="19"/>
    </location>
</feature>
<dbReference type="Proteomes" id="UP001164390">
    <property type="component" value="Chromosome"/>
</dbReference>
<keyword evidence="5" id="KW-1185">Reference proteome</keyword>
<dbReference type="PROSITE" id="PS51257">
    <property type="entry name" value="PROKAR_LIPOPROTEIN"/>
    <property type="match status" value="1"/>
</dbReference>
<proteinExistence type="predicted"/>
<dbReference type="AlphaFoldDB" id="A0AA46YKD7"/>
<evidence type="ECO:0000313" key="4">
    <source>
        <dbReference type="EMBL" id="UYM05655.1"/>
    </source>
</evidence>
<dbReference type="EMBL" id="CP094970">
    <property type="protein sequence ID" value="UYM05655.1"/>
    <property type="molecule type" value="Genomic_DNA"/>
</dbReference>
<organism evidence="4 5">
    <name type="scientific">Solicola gregarius</name>
    <dbReference type="NCBI Taxonomy" id="2908642"/>
    <lineage>
        <taxon>Bacteria</taxon>
        <taxon>Bacillati</taxon>
        <taxon>Actinomycetota</taxon>
        <taxon>Actinomycetes</taxon>
        <taxon>Propionibacteriales</taxon>
        <taxon>Nocardioidaceae</taxon>
        <taxon>Solicola</taxon>
    </lineage>
</organism>
<dbReference type="Pfam" id="PF03713">
    <property type="entry name" value="DUF305"/>
    <property type="match status" value="1"/>
</dbReference>
<accession>A0AA46YKD7</accession>
<evidence type="ECO:0000256" key="2">
    <source>
        <dbReference type="SAM" id="SignalP"/>
    </source>
</evidence>
<feature type="chain" id="PRO_5041409288" evidence="2">
    <location>
        <begin position="20"/>
        <end position="202"/>
    </location>
</feature>
<feature type="domain" description="DUF305" evidence="3">
    <location>
        <begin position="45"/>
        <end position="200"/>
    </location>
</feature>
<feature type="region of interest" description="Disordered" evidence="1">
    <location>
        <begin position="22"/>
        <end position="41"/>
    </location>
</feature>
<dbReference type="PANTHER" id="PTHR36933:SF1">
    <property type="entry name" value="SLL0788 PROTEIN"/>
    <property type="match status" value="1"/>
</dbReference>
<feature type="compositionally biased region" description="Low complexity" evidence="1">
    <location>
        <begin position="22"/>
        <end position="39"/>
    </location>
</feature>
<dbReference type="PANTHER" id="PTHR36933">
    <property type="entry name" value="SLL0788 PROTEIN"/>
    <property type="match status" value="1"/>
</dbReference>
<gene>
    <name evidence="4" type="ORF">L0C25_00810</name>
</gene>